<name>A0A0F9V0Y8_9ZZZZ</name>
<dbReference type="AlphaFoldDB" id="A0A0F9V0Y8"/>
<feature type="domain" description="Carboxyltransferase" evidence="4">
    <location>
        <begin position="23"/>
        <end position="279"/>
    </location>
</feature>
<organism evidence="5">
    <name type="scientific">marine sediment metagenome</name>
    <dbReference type="NCBI Taxonomy" id="412755"/>
    <lineage>
        <taxon>unclassified sequences</taxon>
        <taxon>metagenomes</taxon>
        <taxon>ecological metagenomes</taxon>
    </lineage>
</organism>
<comment type="caution">
    <text evidence="5">The sequence shown here is derived from an EMBL/GenBank/DDBJ whole genome shotgun (WGS) entry which is preliminary data.</text>
</comment>
<keyword evidence="3" id="KW-0067">ATP-binding</keyword>
<dbReference type="InterPro" id="IPR029000">
    <property type="entry name" value="Cyclophilin-like_dom_sf"/>
</dbReference>
<protein>
    <recommendedName>
        <fullName evidence="4">Carboxyltransferase domain-containing protein</fullName>
    </recommendedName>
</protein>
<keyword evidence="1" id="KW-0547">Nucleotide-binding</keyword>
<dbReference type="GO" id="GO:0016787">
    <property type="term" value="F:hydrolase activity"/>
    <property type="evidence" value="ECO:0007669"/>
    <property type="project" value="UniProtKB-KW"/>
</dbReference>
<dbReference type="GO" id="GO:0005524">
    <property type="term" value="F:ATP binding"/>
    <property type="evidence" value="ECO:0007669"/>
    <property type="project" value="UniProtKB-KW"/>
</dbReference>
<evidence type="ECO:0000256" key="3">
    <source>
        <dbReference type="ARBA" id="ARBA00022840"/>
    </source>
</evidence>
<dbReference type="EMBL" id="LAZR01000086">
    <property type="protein sequence ID" value="KKN93412.1"/>
    <property type="molecule type" value="Genomic_DNA"/>
</dbReference>
<dbReference type="InterPro" id="IPR052708">
    <property type="entry name" value="PxpC"/>
</dbReference>
<keyword evidence="2" id="KW-0378">Hydrolase</keyword>
<dbReference type="Gene3D" id="2.40.100.10">
    <property type="entry name" value="Cyclophilin-like"/>
    <property type="match status" value="1"/>
</dbReference>
<evidence type="ECO:0000256" key="2">
    <source>
        <dbReference type="ARBA" id="ARBA00022801"/>
    </source>
</evidence>
<dbReference type="InterPro" id="IPR003778">
    <property type="entry name" value="CT_A_B"/>
</dbReference>
<accession>A0A0F9V0Y8</accession>
<gene>
    <name evidence="5" type="ORF">LCGC14_0198450</name>
</gene>
<proteinExistence type="predicted"/>
<dbReference type="PANTHER" id="PTHR43309:SF5">
    <property type="entry name" value="5-OXOPROLINASE SUBUNIT C"/>
    <property type="match status" value="1"/>
</dbReference>
<evidence type="ECO:0000256" key="1">
    <source>
        <dbReference type="ARBA" id="ARBA00022741"/>
    </source>
</evidence>
<dbReference type="SMART" id="SM00797">
    <property type="entry name" value="AHS2"/>
    <property type="match status" value="1"/>
</dbReference>
<evidence type="ECO:0000313" key="5">
    <source>
        <dbReference type="EMBL" id="KKN93412.1"/>
    </source>
</evidence>
<dbReference type="Pfam" id="PF02626">
    <property type="entry name" value="CT_A_B"/>
    <property type="match status" value="1"/>
</dbReference>
<sequence length="279" mass="30893">MLKVLKAGFYTTVQDAGRFHYRNKGVPISGVMDEMSVFKVNSLLENESAAAVLEITMTGPTLIFEEETYMALGGAEMSATLNNLPIQNYKVYQIEVGDILSFGRLEKGFRSYLGVKEGFTTKEVLGSKSFYRPITKVNRLMDNDVVPYSAQNLFQPKISEIKVASFLDDSILEVSKAPEFDVLNDKQLEDIFSKTFTVAHENNRMAYQLTETITEHSISMLTSATIPGTVQLTPAGKLIILMKDGQTTGGYPRAVQLTDKAICILAQKRGGDTISFKLV</sequence>
<dbReference type="PANTHER" id="PTHR43309">
    <property type="entry name" value="5-OXOPROLINASE SUBUNIT C"/>
    <property type="match status" value="1"/>
</dbReference>
<evidence type="ECO:0000259" key="4">
    <source>
        <dbReference type="SMART" id="SM00797"/>
    </source>
</evidence>
<reference evidence="5" key="1">
    <citation type="journal article" date="2015" name="Nature">
        <title>Complex archaea that bridge the gap between prokaryotes and eukaryotes.</title>
        <authorList>
            <person name="Spang A."/>
            <person name="Saw J.H."/>
            <person name="Jorgensen S.L."/>
            <person name="Zaremba-Niedzwiedzka K."/>
            <person name="Martijn J."/>
            <person name="Lind A.E."/>
            <person name="van Eijk R."/>
            <person name="Schleper C."/>
            <person name="Guy L."/>
            <person name="Ettema T.J."/>
        </authorList>
    </citation>
    <scope>NUCLEOTIDE SEQUENCE</scope>
</reference>